<accession>G9N8J5</accession>
<dbReference type="Pfam" id="PF11951">
    <property type="entry name" value="Fungal_trans_2"/>
    <property type="match status" value="1"/>
</dbReference>
<keyword evidence="1" id="KW-0539">Nucleus</keyword>
<dbReference type="PANTHER" id="PTHR38111">
    <property type="entry name" value="ZN(2)-C6 FUNGAL-TYPE DOMAIN-CONTAINING PROTEIN-RELATED"/>
    <property type="match status" value="1"/>
</dbReference>
<dbReference type="eggNOG" id="ENOG502R95S">
    <property type="taxonomic scope" value="Eukaryota"/>
</dbReference>
<evidence type="ECO:0008006" key="4">
    <source>
        <dbReference type="Google" id="ProtNLM"/>
    </source>
</evidence>
<reference evidence="2 3" key="1">
    <citation type="journal article" date="2011" name="Genome Biol.">
        <title>Comparative genome sequence analysis underscores mycoparasitism as the ancestral life style of Trichoderma.</title>
        <authorList>
            <person name="Kubicek C.P."/>
            <person name="Herrera-Estrella A."/>
            <person name="Seidl-Seiboth V."/>
            <person name="Martinez D.A."/>
            <person name="Druzhinina I.S."/>
            <person name="Thon M."/>
            <person name="Zeilinger S."/>
            <person name="Casas-Flores S."/>
            <person name="Horwitz B.A."/>
            <person name="Mukherjee P.K."/>
            <person name="Mukherjee M."/>
            <person name="Kredics L."/>
            <person name="Alcaraz L.D."/>
            <person name="Aerts A."/>
            <person name="Antal Z."/>
            <person name="Atanasova L."/>
            <person name="Cervantes-Badillo M.G."/>
            <person name="Challacombe J."/>
            <person name="Chertkov O."/>
            <person name="McCluskey K."/>
            <person name="Coulpier F."/>
            <person name="Deshpande N."/>
            <person name="von Doehren H."/>
            <person name="Ebbole D.J."/>
            <person name="Esquivel-Naranjo E.U."/>
            <person name="Fekete E."/>
            <person name="Flipphi M."/>
            <person name="Glaser F."/>
            <person name="Gomez-Rodriguez E.Y."/>
            <person name="Gruber S."/>
            <person name="Han C."/>
            <person name="Henrissat B."/>
            <person name="Hermosa R."/>
            <person name="Hernandez-Onate M."/>
            <person name="Karaffa L."/>
            <person name="Kosti I."/>
            <person name="Le Crom S."/>
            <person name="Lindquist E."/>
            <person name="Lucas S."/>
            <person name="Luebeck M."/>
            <person name="Luebeck P.S."/>
            <person name="Margeot A."/>
            <person name="Metz B."/>
            <person name="Misra M."/>
            <person name="Nevalainen H."/>
            <person name="Omann M."/>
            <person name="Packer N."/>
            <person name="Perrone G."/>
            <person name="Uresti-Rivera E.E."/>
            <person name="Salamov A."/>
            <person name="Schmoll M."/>
            <person name="Seiboth B."/>
            <person name="Shapiro H."/>
            <person name="Sukno S."/>
            <person name="Tamayo-Ramos J.A."/>
            <person name="Tisch D."/>
            <person name="Wiest A."/>
            <person name="Wilkinson H.H."/>
            <person name="Zhang M."/>
            <person name="Coutinho P.M."/>
            <person name="Kenerley C.M."/>
            <person name="Monte E."/>
            <person name="Baker S.E."/>
            <person name="Grigoriev I.V."/>
        </authorList>
    </citation>
    <scope>NUCLEOTIDE SEQUENCE [LARGE SCALE GENOMIC DNA]</scope>
    <source>
        <strain evidence="3">Gv29-8 / FGSC 10586</strain>
    </source>
</reference>
<evidence type="ECO:0000313" key="2">
    <source>
        <dbReference type="EMBL" id="EHK17301.1"/>
    </source>
</evidence>
<dbReference type="InParanoid" id="G9N8J5"/>
<organism evidence="2 3">
    <name type="scientific">Hypocrea virens (strain Gv29-8 / FGSC 10586)</name>
    <name type="common">Gliocladium virens</name>
    <name type="synonym">Trichoderma virens</name>
    <dbReference type="NCBI Taxonomy" id="413071"/>
    <lineage>
        <taxon>Eukaryota</taxon>
        <taxon>Fungi</taxon>
        <taxon>Dikarya</taxon>
        <taxon>Ascomycota</taxon>
        <taxon>Pezizomycotina</taxon>
        <taxon>Sordariomycetes</taxon>
        <taxon>Hypocreomycetidae</taxon>
        <taxon>Hypocreales</taxon>
        <taxon>Hypocreaceae</taxon>
        <taxon>Trichoderma</taxon>
    </lineage>
</organism>
<dbReference type="VEuPathDB" id="FungiDB:TRIVIDRAFT_205899"/>
<dbReference type="OrthoDB" id="3525185at2759"/>
<dbReference type="InterPro" id="IPR053178">
    <property type="entry name" value="Osmoadaptation_assoc"/>
</dbReference>
<gene>
    <name evidence="2" type="ORF">TRIVIDRAFT_205899</name>
</gene>
<name>G9N8J5_HYPVG</name>
<dbReference type="RefSeq" id="XP_013951496.1">
    <property type="nucleotide sequence ID" value="XM_014096021.1"/>
</dbReference>
<dbReference type="EMBL" id="ABDF02000089">
    <property type="protein sequence ID" value="EHK17301.1"/>
    <property type="molecule type" value="Genomic_DNA"/>
</dbReference>
<comment type="caution">
    <text evidence="2">The sequence shown here is derived from an EMBL/GenBank/DDBJ whole genome shotgun (WGS) entry which is preliminary data.</text>
</comment>
<dbReference type="OMA" id="WRTIPFA"/>
<sequence length="424" mass="47453">MVRSCDEKLPQCSQCQRMRRPCPGPLTGTIFVHAVATDRGPKAEKAKKIQIATTHQEFPIVAATVRQFQHARMPLAEFPNIYQPSVAPAFDQLFLSTFIDSFAKPSAGSDPHQSWMKHLHEFLVTGDAPIKHSIRAAATAYHGRVAQNAAAQRAAEHCYIAALRTQRARITPYLNCSASHYVPDDQEIFTSMMLLYFELICPSSTASWLKHLHGVTSLLQLRGAESCQVGGMHLLFRSLRFLEAYSSFRKRRPSVFASEAWRTIPFAISGKSDTDRLVDILLLAPNLFNDMGFDDNHFLDTSSAVSIEGLSAELSVYKERYINSILLAHEANRNMDESPDDDEADDCNECTAWIDGGGDFCTAMPESLFYSARILVDHVTFRGNMKSCEEHRIAEQLIYASLLFRIAEVSQVEASVLPRGCWIL</sequence>
<keyword evidence="3" id="KW-1185">Reference proteome</keyword>
<protein>
    <recommendedName>
        <fullName evidence="4">Zn(2)-C6 fungal-type domain-containing protein</fullName>
    </recommendedName>
</protein>
<dbReference type="InterPro" id="IPR021858">
    <property type="entry name" value="Fun_TF"/>
</dbReference>
<dbReference type="HOGENOM" id="CLU_043567_1_0_1"/>
<dbReference type="GeneID" id="25790355"/>
<dbReference type="AlphaFoldDB" id="G9N8J5"/>
<dbReference type="PANTHER" id="PTHR38111:SF9">
    <property type="entry name" value="ZN(2)-C6 FUNGAL-TYPE DOMAIN-CONTAINING PROTEIN"/>
    <property type="match status" value="1"/>
</dbReference>
<proteinExistence type="predicted"/>
<evidence type="ECO:0000256" key="1">
    <source>
        <dbReference type="ARBA" id="ARBA00023242"/>
    </source>
</evidence>
<evidence type="ECO:0000313" key="3">
    <source>
        <dbReference type="Proteomes" id="UP000007115"/>
    </source>
</evidence>
<dbReference type="Proteomes" id="UP000007115">
    <property type="component" value="Unassembled WGS sequence"/>
</dbReference>